<sequence>KEKLKKSAEETIAEVMPDEETKESSVVSLQSMKETNKEQKKPRKRKESLKADS</sequence>
<protein>
    <submittedName>
        <fullName evidence="2">Uncharacterized protein</fullName>
    </submittedName>
</protein>
<dbReference type="Proteomes" id="UP000034324">
    <property type="component" value="Unassembled WGS sequence"/>
</dbReference>
<feature type="compositionally biased region" description="Polar residues" evidence="1">
    <location>
        <begin position="24"/>
        <end position="33"/>
    </location>
</feature>
<dbReference type="EMBL" id="LBVC01000065">
    <property type="protein sequence ID" value="KKQ76642.1"/>
    <property type="molecule type" value="Genomic_DNA"/>
</dbReference>
<reference evidence="2 3" key="1">
    <citation type="journal article" date="2015" name="Nature">
        <title>rRNA introns, odd ribosomes, and small enigmatic genomes across a large radiation of phyla.</title>
        <authorList>
            <person name="Brown C.T."/>
            <person name="Hug L.A."/>
            <person name="Thomas B.C."/>
            <person name="Sharon I."/>
            <person name="Castelle C.J."/>
            <person name="Singh A."/>
            <person name="Wilkins M.J."/>
            <person name="Williams K.H."/>
            <person name="Banfield J.F."/>
        </authorList>
    </citation>
    <scope>NUCLEOTIDE SEQUENCE [LARGE SCALE GENOMIC DNA]</scope>
</reference>
<gene>
    <name evidence="2" type="ORF">US99_C0065G0001</name>
</gene>
<accession>A0A0G0KCU4</accession>
<comment type="caution">
    <text evidence="2">The sequence shown here is derived from an EMBL/GenBank/DDBJ whole genome shotgun (WGS) entry which is preliminary data.</text>
</comment>
<proteinExistence type="predicted"/>
<feature type="non-terminal residue" evidence="2">
    <location>
        <position position="1"/>
    </location>
</feature>
<organism evidence="2 3">
    <name type="scientific">Candidatus Daviesbacteria bacterium GW2011_GWF2_38_6</name>
    <dbReference type="NCBI Taxonomy" id="1618432"/>
    <lineage>
        <taxon>Bacteria</taxon>
        <taxon>Candidatus Daviesiibacteriota</taxon>
    </lineage>
</organism>
<evidence type="ECO:0000256" key="1">
    <source>
        <dbReference type="SAM" id="MobiDB-lite"/>
    </source>
</evidence>
<name>A0A0G0KCU4_9BACT</name>
<evidence type="ECO:0000313" key="2">
    <source>
        <dbReference type="EMBL" id="KKQ76642.1"/>
    </source>
</evidence>
<feature type="region of interest" description="Disordered" evidence="1">
    <location>
        <begin position="1"/>
        <end position="53"/>
    </location>
</feature>
<evidence type="ECO:0000313" key="3">
    <source>
        <dbReference type="Proteomes" id="UP000034324"/>
    </source>
</evidence>
<dbReference type="AlphaFoldDB" id="A0A0G0KCU4"/>